<feature type="domain" description="Sof1-like protein" evidence="11">
    <location>
        <begin position="345"/>
        <end position="431"/>
    </location>
</feature>
<dbReference type="GO" id="GO:0000462">
    <property type="term" value="P:maturation of SSU-rRNA from tricistronic rRNA transcript (SSU-rRNA, 5.8S rRNA, LSU-rRNA)"/>
    <property type="evidence" value="ECO:0000318"/>
    <property type="project" value="GO_Central"/>
</dbReference>
<dbReference type="PROSITE" id="PS50294">
    <property type="entry name" value="WD_REPEATS_REGION"/>
    <property type="match status" value="2"/>
</dbReference>
<dbReference type="JaponicusDB" id="SJAG_03569">
    <property type="gene designation" value="sof1"/>
</dbReference>
<dbReference type="InterPro" id="IPR020472">
    <property type="entry name" value="WD40_PAC1"/>
</dbReference>
<dbReference type="PRINTS" id="PR00320">
    <property type="entry name" value="GPROTEINBRPT"/>
</dbReference>
<dbReference type="PROSITE" id="PS50082">
    <property type="entry name" value="WD_REPEATS_2"/>
    <property type="match status" value="4"/>
</dbReference>
<name>B6K4K6_SCHJY</name>
<evidence type="ECO:0000256" key="2">
    <source>
        <dbReference type="ARBA" id="ARBA00005649"/>
    </source>
</evidence>
<evidence type="ECO:0000256" key="5">
    <source>
        <dbReference type="ARBA" id="ARBA00022737"/>
    </source>
</evidence>
<evidence type="ECO:0000256" key="1">
    <source>
        <dbReference type="ARBA" id="ARBA00004604"/>
    </source>
</evidence>
<dbReference type="UniPathway" id="UPA00143"/>
<protein>
    <recommendedName>
        <fullName evidence="3">DDB1- and CUL4-associated factor 13</fullName>
    </recommendedName>
    <alternativeName>
        <fullName evidence="8">WD repeat and SOF domain-containing protein 1</fullName>
    </alternativeName>
</protein>
<dbReference type="OrthoDB" id="10249065at2759"/>
<comment type="similarity">
    <text evidence="2">Belongs to the WD repeat DCAF13/WDSOF1 family.</text>
</comment>
<dbReference type="PANTHER" id="PTHR22851">
    <property type="entry name" value="U3 SMALL NUCLEOLAR RNA U3 SNORNA ASSOCIATED PROTEIN"/>
    <property type="match status" value="1"/>
</dbReference>
<dbReference type="GO" id="GO:0005730">
    <property type="term" value="C:nucleolus"/>
    <property type="evidence" value="ECO:0000318"/>
    <property type="project" value="GO_Central"/>
</dbReference>
<dbReference type="Proteomes" id="UP000001744">
    <property type="component" value="Unassembled WGS sequence"/>
</dbReference>
<dbReference type="HOGENOM" id="CLU_033999_0_0_1"/>
<reference evidence="12 14" key="1">
    <citation type="journal article" date="2011" name="Science">
        <title>Comparative functional genomics of the fission yeasts.</title>
        <authorList>
            <person name="Rhind N."/>
            <person name="Chen Z."/>
            <person name="Yassour M."/>
            <person name="Thompson D.A."/>
            <person name="Haas B.J."/>
            <person name="Habib N."/>
            <person name="Wapinski I."/>
            <person name="Roy S."/>
            <person name="Lin M.F."/>
            <person name="Heiman D.I."/>
            <person name="Young S.K."/>
            <person name="Furuya K."/>
            <person name="Guo Y."/>
            <person name="Pidoux A."/>
            <person name="Chen H.M."/>
            <person name="Robbertse B."/>
            <person name="Goldberg J.M."/>
            <person name="Aoki K."/>
            <person name="Bayne E.H."/>
            <person name="Berlin A.M."/>
            <person name="Desjardins C.A."/>
            <person name="Dobbs E."/>
            <person name="Dukaj L."/>
            <person name="Fan L."/>
            <person name="FitzGerald M.G."/>
            <person name="French C."/>
            <person name="Gujja S."/>
            <person name="Hansen K."/>
            <person name="Keifenheim D."/>
            <person name="Levin J.Z."/>
            <person name="Mosher R.A."/>
            <person name="Mueller C.A."/>
            <person name="Pfiffner J."/>
            <person name="Priest M."/>
            <person name="Russ C."/>
            <person name="Smialowska A."/>
            <person name="Swoboda P."/>
            <person name="Sykes S.M."/>
            <person name="Vaughn M."/>
            <person name="Vengrova S."/>
            <person name="Yoder R."/>
            <person name="Zeng Q."/>
            <person name="Allshire R."/>
            <person name="Baulcombe D."/>
            <person name="Birren B.W."/>
            <person name="Brown W."/>
            <person name="Ekwall K."/>
            <person name="Kellis M."/>
            <person name="Leatherwood J."/>
            <person name="Levin H."/>
            <person name="Margalit H."/>
            <person name="Martienssen R."/>
            <person name="Nieduszynski C.A."/>
            <person name="Spatafora J.W."/>
            <person name="Friedman N."/>
            <person name="Dalgaard J.Z."/>
            <person name="Baumann P."/>
            <person name="Niki H."/>
            <person name="Regev A."/>
            <person name="Nusbaum C."/>
        </authorList>
    </citation>
    <scope>NUCLEOTIDE SEQUENCE [LARGE SCALE GENOMIC DNA]</scope>
    <source>
        <strain evidence="14">yFS275 / FY16936</strain>
    </source>
</reference>
<evidence type="ECO:0000256" key="3">
    <source>
        <dbReference type="ARBA" id="ARBA00021762"/>
    </source>
</evidence>
<comment type="subcellular location">
    <subcellularLocation>
        <location evidence="1">Nucleus</location>
        <location evidence="1">Nucleolus</location>
    </subcellularLocation>
</comment>
<evidence type="ECO:0000256" key="4">
    <source>
        <dbReference type="ARBA" id="ARBA00022574"/>
    </source>
</evidence>
<dbReference type="InterPro" id="IPR001680">
    <property type="entry name" value="WD40_rpt"/>
</dbReference>
<keyword evidence="6" id="KW-0539">Nucleus</keyword>
<dbReference type="GO" id="GO:0032040">
    <property type="term" value="C:small-subunit processome"/>
    <property type="evidence" value="ECO:0000318"/>
    <property type="project" value="GO_Central"/>
</dbReference>
<feature type="repeat" description="WD" evidence="9">
    <location>
        <begin position="60"/>
        <end position="94"/>
    </location>
</feature>
<dbReference type="eggNOG" id="KOG0268">
    <property type="taxonomic scope" value="Eukaryota"/>
</dbReference>
<sequence length="436" mass="49662">MKIKTITRGTSLTRLNDQDPVKRNLDPSLHPFERGREYVRALNATKMDRMFAAPFLGQLGQGHQDGVYALARDTRVLNRCASGSGDGVLKLWNMGERSECWSVKAHDGIIRGLAFTLTGDLLSCASDRTAHLWDLQTSAAKSSYMADSALLDIDTHKNKSMFATSGANVSVWDVNRDSPVTRFQWGMDTIPVVKFNHTETSVLASAGIDRTIVIYDLRTSSPLTKLVTNLRTNSISWNPMEAFDFVTASEDHNAYLYDMRNLKRALNVYKDHVSAVTSVDFSPTGQEFVTGSYDKSIRIYNVREGHSRDVYHTKRMQRLTSVRFSMDAEYIISASDDSNVRLWRAKASSRAAVRSTREENRLKYLDALRERYKNVPEVRRIARHRHLPTTVKKAAETKREELAALKRREENRRRHSKKGSVPYQKEREKNIVALQK</sequence>
<proteinExistence type="inferred from homology"/>
<dbReference type="EMBL" id="KE651167">
    <property type="protein sequence ID" value="EEB08413.1"/>
    <property type="molecule type" value="Genomic_DNA"/>
</dbReference>
<dbReference type="AlphaFoldDB" id="B6K4K6"/>
<dbReference type="InterPro" id="IPR007287">
    <property type="entry name" value="Sof1"/>
</dbReference>
<evidence type="ECO:0000313" key="12">
    <source>
        <dbReference type="EMBL" id="EEB08413.1"/>
    </source>
</evidence>
<dbReference type="Pfam" id="PF04158">
    <property type="entry name" value="Sof1"/>
    <property type="match status" value="1"/>
</dbReference>
<keyword evidence="4 9" id="KW-0853">WD repeat</keyword>
<evidence type="ECO:0000259" key="11">
    <source>
        <dbReference type="Pfam" id="PF04158"/>
    </source>
</evidence>
<dbReference type="PROSITE" id="PS00678">
    <property type="entry name" value="WD_REPEATS_1"/>
    <property type="match status" value="2"/>
</dbReference>
<evidence type="ECO:0000313" key="13">
    <source>
        <dbReference type="JaponicusDB" id="SJAG_03569"/>
    </source>
</evidence>
<evidence type="ECO:0000256" key="8">
    <source>
        <dbReference type="ARBA" id="ARBA00032239"/>
    </source>
</evidence>
<keyword evidence="7" id="KW-0687">Ribonucleoprotein</keyword>
<dbReference type="Gene3D" id="2.130.10.10">
    <property type="entry name" value="YVTN repeat-like/Quinoprotein amine dehydrogenase"/>
    <property type="match status" value="2"/>
</dbReference>
<dbReference type="InterPro" id="IPR051733">
    <property type="entry name" value="WD_repeat_DCAF13/WDSOF1"/>
</dbReference>
<dbReference type="STRING" id="402676.B6K4K6"/>
<dbReference type="CDD" id="cd00200">
    <property type="entry name" value="WD40"/>
    <property type="match status" value="1"/>
</dbReference>
<feature type="region of interest" description="Disordered" evidence="10">
    <location>
        <begin position="389"/>
        <end position="436"/>
    </location>
</feature>
<dbReference type="Pfam" id="PF00400">
    <property type="entry name" value="WD40"/>
    <property type="match status" value="4"/>
</dbReference>
<evidence type="ECO:0000256" key="10">
    <source>
        <dbReference type="SAM" id="MobiDB-lite"/>
    </source>
</evidence>
<dbReference type="InterPro" id="IPR015943">
    <property type="entry name" value="WD40/YVTN_repeat-like_dom_sf"/>
</dbReference>
<dbReference type="VEuPathDB" id="FungiDB:SJAG_03569"/>
<accession>B6K4K6</accession>
<evidence type="ECO:0000313" key="14">
    <source>
        <dbReference type="Proteomes" id="UP000001744"/>
    </source>
</evidence>
<dbReference type="InterPro" id="IPR019775">
    <property type="entry name" value="WD40_repeat_CS"/>
</dbReference>
<feature type="compositionally biased region" description="Basic and acidic residues" evidence="10">
    <location>
        <begin position="393"/>
        <end position="412"/>
    </location>
</feature>
<dbReference type="InterPro" id="IPR036322">
    <property type="entry name" value="WD40_repeat_dom_sf"/>
</dbReference>
<dbReference type="GeneID" id="7048827"/>
<evidence type="ECO:0000256" key="6">
    <source>
        <dbReference type="ARBA" id="ARBA00023242"/>
    </source>
</evidence>
<organism evidence="12 14">
    <name type="scientific">Schizosaccharomyces japonicus (strain yFS275 / FY16936)</name>
    <name type="common">Fission yeast</name>
    <dbReference type="NCBI Taxonomy" id="402676"/>
    <lineage>
        <taxon>Eukaryota</taxon>
        <taxon>Fungi</taxon>
        <taxon>Dikarya</taxon>
        <taxon>Ascomycota</taxon>
        <taxon>Taphrinomycotina</taxon>
        <taxon>Schizosaccharomycetes</taxon>
        <taxon>Schizosaccharomycetales</taxon>
        <taxon>Schizosaccharomycetaceae</taxon>
        <taxon>Schizosaccharomyces</taxon>
    </lineage>
</organism>
<feature type="repeat" description="WD" evidence="9">
    <location>
        <begin position="312"/>
        <end position="353"/>
    </location>
</feature>
<gene>
    <name evidence="13" type="primary">sof1</name>
    <name evidence="12" type="ORF">SJAG_03569</name>
</gene>
<evidence type="ECO:0000256" key="7">
    <source>
        <dbReference type="ARBA" id="ARBA00023274"/>
    </source>
</evidence>
<dbReference type="PANTHER" id="PTHR22851:SF0">
    <property type="entry name" value="DDB1- AND CUL4-ASSOCIATED FACTOR 13"/>
    <property type="match status" value="1"/>
</dbReference>
<evidence type="ECO:0000256" key="9">
    <source>
        <dbReference type="PROSITE-ProRule" id="PRU00221"/>
    </source>
</evidence>
<keyword evidence="5" id="KW-0677">Repeat</keyword>
<dbReference type="SMART" id="SM00320">
    <property type="entry name" value="WD40"/>
    <property type="match status" value="7"/>
</dbReference>
<dbReference type="GO" id="GO:0016567">
    <property type="term" value="P:protein ubiquitination"/>
    <property type="evidence" value="ECO:0007669"/>
    <property type="project" value="UniProtKB-UniPathway"/>
</dbReference>
<feature type="repeat" description="WD" evidence="9">
    <location>
        <begin position="103"/>
        <end position="143"/>
    </location>
</feature>
<dbReference type="SUPFAM" id="SSF50978">
    <property type="entry name" value="WD40 repeat-like"/>
    <property type="match status" value="1"/>
</dbReference>
<feature type="repeat" description="WD" evidence="9">
    <location>
        <begin position="269"/>
        <end position="310"/>
    </location>
</feature>
<dbReference type="OMA" id="EDHNAYI"/>
<dbReference type="RefSeq" id="XP_002174706.1">
    <property type="nucleotide sequence ID" value="XM_002174670.2"/>
</dbReference>
<dbReference type="FunFam" id="2.130.10.10:FF:001105">
    <property type="entry name" value="WD40-repeat-containing domain protein"/>
    <property type="match status" value="1"/>
</dbReference>
<keyword evidence="14" id="KW-1185">Reference proteome</keyword>